<dbReference type="PANTHER" id="PTHR12962:SF1">
    <property type="entry name" value="COLD SHOCK DOMAIN-CONTAINING PROTEIN CG9705"/>
    <property type="match status" value="1"/>
</dbReference>
<feature type="domain" description="CSD" evidence="3">
    <location>
        <begin position="1"/>
        <end position="67"/>
    </location>
</feature>
<dbReference type="Proteomes" id="UP000474778">
    <property type="component" value="Unassembled WGS sequence"/>
</dbReference>
<dbReference type="GO" id="GO:0043488">
    <property type="term" value="P:regulation of mRNA stability"/>
    <property type="evidence" value="ECO:0007669"/>
    <property type="project" value="TreeGrafter"/>
</dbReference>
<reference evidence="4 5" key="1">
    <citation type="submission" date="2019-12" db="EMBL/GenBank/DDBJ databases">
        <title>Shewanella insulae sp. nov., isolated from a tidal flat.</title>
        <authorList>
            <person name="Yoon J.-H."/>
        </authorList>
    </citation>
    <scope>NUCLEOTIDE SEQUENCE [LARGE SCALE GENOMIC DNA]</scope>
    <source>
        <strain evidence="4 5">JBTF-M18</strain>
    </source>
</reference>
<evidence type="ECO:0000256" key="2">
    <source>
        <dbReference type="SAM" id="MobiDB-lite"/>
    </source>
</evidence>
<dbReference type="Gene3D" id="2.40.50.140">
    <property type="entry name" value="Nucleic acid-binding proteins"/>
    <property type="match status" value="1"/>
</dbReference>
<keyword evidence="5" id="KW-1185">Reference proteome</keyword>
<feature type="region of interest" description="Disordered" evidence="2">
    <location>
        <begin position="84"/>
        <end position="106"/>
    </location>
</feature>
<accession>A0A6L7HYI4</accession>
<dbReference type="InterPro" id="IPR008613">
    <property type="entry name" value="Excalibur_Ca-bd_domain"/>
</dbReference>
<protein>
    <submittedName>
        <fullName evidence="4">Cold-shock protein</fullName>
    </submittedName>
</protein>
<proteinExistence type="predicted"/>
<dbReference type="InterPro" id="IPR012340">
    <property type="entry name" value="NA-bd_OB-fold"/>
</dbReference>
<dbReference type="RefSeq" id="WP_160796148.1">
    <property type="nucleotide sequence ID" value="NZ_WRPA01000009.1"/>
</dbReference>
<dbReference type="InterPro" id="IPR011129">
    <property type="entry name" value="CSD"/>
</dbReference>
<dbReference type="SUPFAM" id="SSF50249">
    <property type="entry name" value="Nucleic acid-binding proteins"/>
    <property type="match status" value="1"/>
</dbReference>
<dbReference type="CDD" id="cd04458">
    <property type="entry name" value="CSP_CDS"/>
    <property type="match status" value="1"/>
</dbReference>
<comment type="caution">
    <text evidence="4">The sequence shown here is derived from an EMBL/GenBank/DDBJ whole genome shotgun (WGS) entry which is preliminary data.</text>
</comment>
<dbReference type="AlphaFoldDB" id="A0A6L7HYI4"/>
<dbReference type="Pfam" id="PF00313">
    <property type="entry name" value="CSD"/>
    <property type="match status" value="1"/>
</dbReference>
<evidence type="ECO:0000313" key="4">
    <source>
        <dbReference type="EMBL" id="MXR69193.1"/>
    </source>
</evidence>
<gene>
    <name evidence="4" type="ORF">GNT65_10975</name>
</gene>
<sequence>MERGTLVRWNHDKGFGFIKPNTPNAQDVFIHISALKQMARKPVVGDEIIYQSQQQSDGKIKAVKASIEGVAVISGIASGRASGLANKSTRSQYKNHSSTSHYSHRRSGSRLQRMIFIVILVSIGSFAVKQYQALNATPVLTYEELPAVEPQEWQPTTPKFRCETGKTHCSHMSSCEEATYYIRHCPGTEMDGDGDGVPCERQWCRWDKT</sequence>
<feature type="compositionally biased region" description="Polar residues" evidence="2">
    <location>
        <begin position="85"/>
        <end position="95"/>
    </location>
</feature>
<keyword evidence="1" id="KW-0597">Phosphoprotein</keyword>
<dbReference type="PROSITE" id="PS51857">
    <property type="entry name" value="CSD_2"/>
    <property type="match status" value="1"/>
</dbReference>
<dbReference type="EMBL" id="WRPA01000009">
    <property type="protein sequence ID" value="MXR69193.1"/>
    <property type="molecule type" value="Genomic_DNA"/>
</dbReference>
<dbReference type="GO" id="GO:0003730">
    <property type="term" value="F:mRNA 3'-UTR binding"/>
    <property type="evidence" value="ECO:0007669"/>
    <property type="project" value="TreeGrafter"/>
</dbReference>
<dbReference type="InterPro" id="IPR052069">
    <property type="entry name" value="Ca-reg_mRNA-binding_domain"/>
</dbReference>
<dbReference type="SMART" id="SM00357">
    <property type="entry name" value="CSP"/>
    <property type="match status" value="1"/>
</dbReference>
<dbReference type="InterPro" id="IPR002059">
    <property type="entry name" value="CSP_DNA-bd"/>
</dbReference>
<dbReference type="Pfam" id="PF05901">
    <property type="entry name" value="Excalibur"/>
    <property type="match status" value="1"/>
</dbReference>
<name>A0A6L7HYI4_9GAMM</name>
<evidence type="ECO:0000313" key="5">
    <source>
        <dbReference type="Proteomes" id="UP000474778"/>
    </source>
</evidence>
<dbReference type="PANTHER" id="PTHR12962">
    <property type="entry name" value="CALCIUM-REGULATED HEAT STABLE PROTEIN CRHSP-24-RELATED"/>
    <property type="match status" value="1"/>
</dbReference>
<evidence type="ECO:0000259" key="3">
    <source>
        <dbReference type="PROSITE" id="PS51857"/>
    </source>
</evidence>
<organism evidence="4 5">
    <name type="scientific">Shewanella insulae</name>
    <dbReference type="NCBI Taxonomy" id="2681496"/>
    <lineage>
        <taxon>Bacteria</taxon>
        <taxon>Pseudomonadati</taxon>
        <taxon>Pseudomonadota</taxon>
        <taxon>Gammaproteobacteria</taxon>
        <taxon>Alteromonadales</taxon>
        <taxon>Shewanellaceae</taxon>
        <taxon>Shewanella</taxon>
    </lineage>
</organism>
<evidence type="ECO:0000256" key="1">
    <source>
        <dbReference type="ARBA" id="ARBA00022553"/>
    </source>
</evidence>
<dbReference type="GO" id="GO:0005829">
    <property type="term" value="C:cytosol"/>
    <property type="evidence" value="ECO:0007669"/>
    <property type="project" value="UniProtKB-ARBA"/>
</dbReference>